<dbReference type="GO" id="GO:0003905">
    <property type="term" value="F:alkylbase DNA N-glycosylase activity"/>
    <property type="evidence" value="ECO:0007669"/>
    <property type="project" value="UniProtKB-EC"/>
</dbReference>
<keyword evidence="2 5" id="KW-0227">DNA damage</keyword>
<dbReference type="SUPFAM" id="SSF50486">
    <property type="entry name" value="FMT C-terminal domain-like"/>
    <property type="match status" value="1"/>
</dbReference>
<gene>
    <name evidence="6" type="ORF">J2Z71_000185</name>
</gene>
<evidence type="ECO:0000256" key="5">
    <source>
        <dbReference type="HAMAP-Rule" id="MF_00527"/>
    </source>
</evidence>
<keyword evidence="3 5" id="KW-0378">Hydrolase</keyword>
<protein>
    <recommendedName>
        <fullName evidence="5">Putative 3-methyladenine DNA glycosylase</fullName>
        <ecNumber evidence="5">3.2.2.-</ecNumber>
    </recommendedName>
</protein>
<comment type="similarity">
    <text evidence="1 5">Belongs to the DNA glycosylase MPG family.</text>
</comment>
<keyword evidence="4 5" id="KW-0234">DNA repair</keyword>
<dbReference type="EMBL" id="JAGGLJ010000002">
    <property type="protein sequence ID" value="MBP2024669.1"/>
    <property type="molecule type" value="Genomic_DNA"/>
</dbReference>
<dbReference type="InterPro" id="IPR003180">
    <property type="entry name" value="MPG"/>
</dbReference>
<evidence type="ECO:0000313" key="7">
    <source>
        <dbReference type="Proteomes" id="UP001519306"/>
    </source>
</evidence>
<dbReference type="InterPro" id="IPR036995">
    <property type="entry name" value="MPG_sf"/>
</dbReference>
<dbReference type="CDD" id="cd00540">
    <property type="entry name" value="AAG"/>
    <property type="match status" value="1"/>
</dbReference>
<keyword evidence="7" id="KW-1185">Reference proteome</keyword>
<keyword evidence="6" id="KW-0326">Glycosidase</keyword>
<evidence type="ECO:0000256" key="3">
    <source>
        <dbReference type="ARBA" id="ARBA00022801"/>
    </source>
</evidence>
<evidence type="ECO:0000256" key="2">
    <source>
        <dbReference type="ARBA" id="ARBA00022763"/>
    </source>
</evidence>
<sequence length="202" mass="23735">MKLDKSFYLKDTVEISKSLLGKILVRKTKDKTYKARIVETESYLGVEDKAAHTYKGKRTKRTETMFLEGGYCYVYFTYGMYNLLNIVTEEKDNPRAVLIRAVEPISNIDDFSISRYNLEYNKLNSYKKKNLTNGPGKLTMAMEIDRNLDKISILEDEIYIEDDNFKDFKIVEAKRVGIDYAEEWKDKLLRFYIEGNKYVSVK</sequence>
<organism evidence="6 7">
    <name type="scientific">Peptoniphilus stercorisuis</name>
    <dbReference type="NCBI Taxonomy" id="1436965"/>
    <lineage>
        <taxon>Bacteria</taxon>
        <taxon>Bacillati</taxon>
        <taxon>Bacillota</taxon>
        <taxon>Tissierellia</taxon>
        <taxon>Tissierellales</taxon>
        <taxon>Peptoniphilaceae</taxon>
        <taxon>Peptoniphilus</taxon>
    </lineage>
</organism>
<proteinExistence type="inferred from homology"/>
<dbReference type="PANTHER" id="PTHR10429">
    <property type="entry name" value="DNA-3-METHYLADENINE GLYCOSYLASE"/>
    <property type="match status" value="1"/>
</dbReference>
<dbReference type="HAMAP" id="MF_00527">
    <property type="entry name" value="3MGH"/>
    <property type="match status" value="1"/>
</dbReference>
<dbReference type="InterPro" id="IPR011034">
    <property type="entry name" value="Formyl_transferase-like_C_sf"/>
</dbReference>
<name>A0ABS4KA66_9FIRM</name>
<evidence type="ECO:0000313" key="6">
    <source>
        <dbReference type="EMBL" id="MBP2024669.1"/>
    </source>
</evidence>
<comment type="caution">
    <text evidence="6">The sequence shown here is derived from an EMBL/GenBank/DDBJ whole genome shotgun (WGS) entry which is preliminary data.</text>
</comment>
<reference evidence="6 7" key="1">
    <citation type="submission" date="2021-03" db="EMBL/GenBank/DDBJ databases">
        <title>Genomic Encyclopedia of Type Strains, Phase IV (KMG-IV): sequencing the most valuable type-strain genomes for metagenomic binning, comparative biology and taxonomic classification.</title>
        <authorList>
            <person name="Goeker M."/>
        </authorList>
    </citation>
    <scope>NUCLEOTIDE SEQUENCE [LARGE SCALE GENOMIC DNA]</scope>
    <source>
        <strain evidence="6 7">DSM 27563</strain>
    </source>
</reference>
<dbReference type="NCBIfam" id="TIGR00567">
    <property type="entry name" value="3mg"/>
    <property type="match status" value="1"/>
</dbReference>
<dbReference type="RefSeq" id="WP_210059978.1">
    <property type="nucleotide sequence ID" value="NZ_JAGGLJ010000002.1"/>
</dbReference>
<dbReference type="Proteomes" id="UP001519306">
    <property type="component" value="Unassembled WGS sequence"/>
</dbReference>
<dbReference type="NCBIfam" id="NF002001">
    <property type="entry name" value="PRK00802.1-1"/>
    <property type="match status" value="1"/>
</dbReference>
<accession>A0ABS4KA66</accession>
<dbReference type="Pfam" id="PF02245">
    <property type="entry name" value="Pur_DNA_glyco"/>
    <property type="match status" value="1"/>
</dbReference>
<evidence type="ECO:0000256" key="1">
    <source>
        <dbReference type="ARBA" id="ARBA00009232"/>
    </source>
</evidence>
<dbReference type="PANTHER" id="PTHR10429:SF0">
    <property type="entry name" value="DNA-3-METHYLADENINE GLYCOSYLASE"/>
    <property type="match status" value="1"/>
</dbReference>
<dbReference type="Gene3D" id="3.10.300.10">
    <property type="entry name" value="Methylpurine-DNA glycosylase (MPG)"/>
    <property type="match status" value="1"/>
</dbReference>
<dbReference type="EC" id="3.2.2.-" evidence="5"/>
<evidence type="ECO:0000256" key="4">
    <source>
        <dbReference type="ARBA" id="ARBA00023204"/>
    </source>
</evidence>